<reference evidence="1 2" key="1">
    <citation type="submission" date="2018-06" db="EMBL/GenBank/DDBJ databases">
        <title>Genomic Encyclopedia of Type Strains, Phase III (KMG-III): the genomes of soil and plant-associated and newly described type strains.</title>
        <authorList>
            <person name="Whitman W."/>
        </authorList>
    </citation>
    <scope>NUCLEOTIDE SEQUENCE [LARGE SCALE GENOMIC DNA]</scope>
    <source>
        <strain evidence="1 2">CGMCC 1.8979</strain>
    </source>
</reference>
<comment type="caution">
    <text evidence="1">The sequence shown here is derived from an EMBL/GenBank/DDBJ whole genome shotgun (WGS) entry which is preliminary data.</text>
</comment>
<evidence type="ECO:0000313" key="2">
    <source>
        <dbReference type="Proteomes" id="UP000248555"/>
    </source>
</evidence>
<evidence type="ECO:0000313" key="1">
    <source>
        <dbReference type="EMBL" id="RAK15229.1"/>
    </source>
</evidence>
<dbReference type="Proteomes" id="UP000248555">
    <property type="component" value="Unassembled WGS sequence"/>
</dbReference>
<proteinExistence type="predicted"/>
<keyword evidence="2" id="KW-1185">Reference proteome</keyword>
<dbReference type="AlphaFoldDB" id="A0A327Y9S3"/>
<dbReference type="EMBL" id="QLMH01000023">
    <property type="protein sequence ID" value="RAK15229.1"/>
    <property type="molecule type" value="Genomic_DNA"/>
</dbReference>
<organism evidence="1 2">
    <name type="scientific">Paranoxybacillus vitaminiphilus</name>
    <dbReference type="NCBI Taxonomy" id="581036"/>
    <lineage>
        <taxon>Bacteria</taxon>
        <taxon>Bacillati</taxon>
        <taxon>Bacillota</taxon>
        <taxon>Bacilli</taxon>
        <taxon>Bacillales</taxon>
        <taxon>Anoxybacillaceae</taxon>
        <taxon>Paranoxybacillus</taxon>
    </lineage>
</organism>
<accession>A0A327Y9S3</accession>
<name>A0A327Y9S3_9BACL</name>
<sequence length="171" mass="19520">MTGFMVVVGTVQQNSEKFWESYQMKELKAKLLSVVRLTGTVISEDQIQILDRGVPHKPAGLPQGKMGIYSFVFQDEFLKIGKVGPNSDARFRSQHYVPTSSQSNLAKSILNDPDFKCFNLTEDIVGDWIKQNIRRIDFIIDASLGIFVLNLIEAFLHLKFKPKYEGYKSQR</sequence>
<gene>
    <name evidence="1" type="ORF">B0I26_12315</name>
</gene>
<protein>
    <submittedName>
        <fullName evidence="1">Uncharacterized protein</fullName>
    </submittedName>
</protein>